<dbReference type="InterPro" id="IPR039131">
    <property type="entry name" value="NDUFAF1"/>
</dbReference>
<feature type="region of interest" description="Disordered" evidence="2">
    <location>
        <begin position="189"/>
        <end position="211"/>
    </location>
</feature>
<dbReference type="Proteomes" id="UP000800092">
    <property type="component" value="Unassembled WGS sequence"/>
</dbReference>
<dbReference type="PANTHER" id="PTHR13194:SF19">
    <property type="entry name" value="NAD(P)-BINDING ROSSMANN-FOLD SUPERFAMILY PROTEIN"/>
    <property type="match status" value="1"/>
</dbReference>
<keyword evidence="3" id="KW-0812">Transmembrane</keyword>
<evidence type="ECO:0000256" key="3">
    <source>
        <dbReference type="SAM" id="Phobius"/>
    </source>
</evidence>
<evidence type="ECO:0000256" key="2">
    <source>
        <dbReference type="SAM" id="MobiDB-lite"/>
    </source>
</evidence>
<evidence type="ECO:0000259" key="4">
    <source>
        <dbReference type="Pfam" id="PF08547"/>
    </source>
</evidence>
<dbReference type="OrthoDB" id="426386at2759"/>
<name>A0A6A6HJQ1_VIRVR</name>
<dbReference type="Pfam" id="PF08547">
    <property type="entry name" value="CIA30"/>
    <property type="match status" value="1"/>
</dbReference>
<keyword evidence="3" id="KW-1133">Transmembrane helix</keyword>
<evidence type="ECO:0000256" key="1">
    <source>
        <dbReference type="ARBA" id="ARBA00007884"/>
    </source>
</evidence>
<comment type="similarity">
    <text evidence="1">Belongs to the CIA30 family.</text>
</comment>
<accession>A0A6A6HJQ1</accession>
<evidence type="ECO:0000313" key="6">
    <source>
        <dbReference type="Proteomes" id="UP000800092"/>
    </source>
</evidence>
<feature type="transmembrane region" description="Helical" evidence="3">
    <location>
        <begin position="225"/>
        <end position="244"/>
    </location>
</feature>
<keyword evidence="3" id="KW-0472">Membrane</keyword>
<dbReference type="SUPFAM" id="SSF49785">
    <property type="entry name" value="Galactose-binding domain-like"/>
    <property type="match status" value="1"/>
</dbReference>
<evidence type="ECO:0000313" key="5">
    <source>
        <dbReference type="EMBL" id="KAF2238191.1"/>
    </source>
</evidence>
<dbReference type="GO" id="GO:0051082">
    <property type="term" value="F:unfolded protein binding"/>
    <property type="evidence" value="ECO:0007669"/>
    <property type="project" value="TreeGrafter"/>
</dbReference>
<protein>
    <submittedName>
        <fullName evidence="5">CIA30-domain-containing protein</fullName>
    </submittedName>
</protein>
<organism evidence="5 6">
    <name type="scientific">Viridothelium virens</name>
    <name type="common">Speckled blister lichen</name>
    <name type="synonym">Trypethelium virens</name>
    <dbReference type="NCBI Taxonomy" id="1048519"/>
    <lineage>
        <taxon>Eukaryota</taxon>
        <taxon>Fungi</taxon>
        <taxon>Dikarya</taxon>
        <taxon>Ascomycota</taxon>
        <taxon>Pezizomycotina</taxon>
        <taxon>Dothideomycetes</taxon>
        <taxon>Dothideomycetes incertae sedis</taxon>
        <taxon>Trypetheliales</taxon>
        <taxon>Trypetheliaceae</taxon>
        <taxon>Viridothelium</taxon>
    </lineage>
</organism>
<keyword evidence="6" id="KW-1185">Reference proteome</keyword>
<dbReference type="AlphaFoldDB" id="A0A6A6HJQ1"/>
<dbReference type="InterPro" id="IPR008979">
    <property type="entry name" value="Galactose-bd-like_sf"/>
</dbReference>
<dbReference type="EMBL" id="ML991776">
    <property type="protein sequence ID" value="KAF2238191.1"/>
    <property type="molecule type" value="Genomic_DNA"/>
</dbReference>
<gene>
    <name evidence="5" type="ORF">EV356DRAFT_300176</name>
</gene>
<dbReference type="InterPro" id="IPR013857">
    <property type="entry name" value="NADH-UbQ_OxRdtase-assoc_prot30"/>
</dbReference>
<sequence>MLCRAWSPVDWTASDDRVRGGKSQSFFECNAFEPIARFHGELDVKTLGGAGFASQRTAGENRSWDLSDYKGIQIEIGKSDSKRYTLILKDELLPKNPENGREQSTVSYEYDFRPQSKSSSGDSKKTIFVPFTALKPTYRGREKKDAAPVNLKSVKRLSIMMRSFFGDQEGSFSLSIRSISAVKELPQEKFEDLSSHSPDLEAEKLRRDDEKDRPISKRLHASRRYFAFLLVAAGGLFYTIYRAYPMIISRL</sequence>
<proteinExistence type="inferred from homology"/>
<dbReference type="GO" id="GO:0010257">
    <property type="term" value="P:NADH dehydrogenase complex assembly"/>
    <property type="evidence" value="ECO:0007669"/>
    <property type="project" value="TreeGrafter"/>
</dbReference>
<reference evidence="5" key="1">
    <citation type="journal article" date="2020" name="Stud. Mycol.">
        <title>101 Dothideomycetes genomes: a test case for predicting lifestyles and emergence of pathogens.</title>
        <authorList>
            <person name="Haridas S."/>
            <person name="Albert R."/>
            <person name="Binder M."/>
            <person name="Bloem J."/>
            <person name="Labutti K."/>
            <person name="Salamov A."/>
            <person name="Andreopoulos B."/>
            <person name="Baker S."/>
            <person name="Barry K."/>
            <person name="Bills G."/>
            <person name="Bluhm B."/>
            <person name="Cannon C."/>
            <person name="Castanera R."/>
            <person name="Culley D."/>
            <person name="Daum C."/>
            <person name="Ezra D."/>
            <person name="Gonzalez J."/>
            <person name="Henrissat B."/>
            <person name="Kuo A."/>
            <person name="Liang C."/>
            <person name="Lipzen A."/>
            <person name="Lutzoni F."/>
            <person name="Magnuson J."/>
            <person name="Mondo S."/>
            <person name="Nolan M."/>
            <person name="Ohm R."/>
            <person name="Pangilinan J."/>
            <person name="Park H.-J."/>
            <person name="Ramirez L."/>
            <person name="Alfaro M."/>
            <person name="Sun H."/>
            <person name="Tritt A."/>
            <person name="Yoshinaga Y."/>
            <person name="Zwiers L.-H."/>
            <person name="Turgeon B."/>
            <person name="Goodwin S."/>
            <person name="Spatafora J."/>
            <person name="Crous P."/>
            <person name="Grigoriev I."/>
        </authorList>
    </citation>
    <scope>NUCLEOTIDE SEQUENCE</scope>
    <source>
        <strain evidence="5">Tuck. ex Michener</strain>
    </source>
</reference>
<feature type="domain" description="NADH:ubiquinone oxidoreductase intermediate-associated protein 30" evidence="4">
    <location>
        <begin position="10"/>
        <end position="176"/>
    </location>
</feature>
<dbReference type="PANTHER" id="PTHR13194">
    <property type="entry name" value="COMPLEX I INTERMEDIATE-ASSOCIATED PROTEIN 30"/>
    <property type="match status" value="1"/>
</dbReference>